<accession>A0A9P6AU93</accession>
<keyword evidence="2" id="KW-1185">Reference proteome</keyword>
<dbReference type="OrthoDB" id="3253976at2759"/>
<protein>
    <submittedName>
        <fullName evidence="1">Uncharacterized protein</fullName>
    </submittedName>
</protein>
<gene>
    <name evidence="1" type="ORF">BS47DRAFT_1346004</name>
</gene>
<feature type="non-terminal residue" evidence="1">
    <location>
        <position position="1"/>
    </location>
</feature>
<dbReference type="EMBL" id="MU128992">
    <property type="protein sequence ID" value="KAF9512045.1"/>
    <property type="molecule type" value="Genomic_DNA"/>
</dbReference>
<name>A0A9P6AU93_9AGAM</name>
<reference evidence="1" key="1">
    <citation type="journal article" date="2020" name="Nat. Commun.">
        <title>Large-scale genome sequencing of mycorrhizal fungi provides insights into the early evolution of symbiotic traits.</title>
        <authorList>
            <person name="Miyauchi S."/>
            <person name="Kiss E."/>
            <person name="Kuo A."/>
            <person name="Drula E."/>
            <person name="Kohler A."/>
            <person name="Sanchez-Garcia M."/>
            <person name="Morin E."/>
            <person name="Andreopoulos B."/>
            <person name="Barry K.W."/>
            <person name="Bonito G."/>
            <person name="Buee M."/>
            <person name="Carver A."/>
            <person name="Chen C."/>
            <person name="Cichocki N."/>
            <person name="Clum A."/>
            <person name="Culley D."/>
            <person name="Crous P.W."/>
            <person name="Fauchery L."/>
            <person name="Girlanda M."/>
            <person name="Hayes R.D."/>
            <person name="Keri Z."/>
            <person name="LaButti K."/>
            <person name="Lipzen A."/>
            <person name="Lombard V."/>
            <person name="Magnuson J."/>
            <person name="Maillard F."/>
            <person name="Murat C."/>
            <person name="Nolan M."/>
            <person name="Ohm R.A."/>
            <person name="Pangilinan J."/>
            <person name="Pereira M.F."/>
            <person name="Perotto S."/>
            <person name="Peter M."/>
            <person name="Pfister S."/>
            <person name="Riley R."/>
            <person name="Sitrit Y."/>
            <person name="Stielow J.B."/>
            <person name="Szollosi G."/>
            <person name="Zifcakova L."/>
            <person name="Stursova M."/>
            <person name="Spatafora J.W."/>
            <person name="Tedersoo L."/>
            <person name="Vaario L.M."/>
            <person name="Yamada A."/>
            <person name="Yan M."/>
            <person name="Wang P."/>
            <person name="Xu J."/>
            <person name="Bruns T."/>
            <person name="Baldrian P."/>
            <person name="Vilgalys R."/>
            <person name="Dunand C."/>
            <person name="Henrissat B."/>
            <person name="Grigoriev I.V."/>
            <person name="Hibbett D."/>
            <person name="Nagy L.G."/>
            <person name="Martin F.M."/>
        </authorList>
    </citation>
    <scope>NUCLEOTIDE SEQUENCE</scope>
    <source>
        <strain evidence="1">UP504</strain>
    </source>
</reference>
<dbReference type="Proteomes" id="UP000886523">
    <property type="component" value="Unassembled WGS sequence"/>
</dbReference>
<evidence type="ECO:0000313" key="2">
    <source>
        <dbReference type="Proteomes" id="UP000886523"/>
    </source>
</evidence>
<dbReference type="AlphaFoldDB" id="A0A9P6AU93"/>
<proteinExistence type="predicted"/>
<comment type="caution">
    <text evidence="1">The sequence shown here is derived from an EMBL/GenBank/DDBJ whole genome shotgun (WGS) entry which is preliminary data.</text>
</comment>
<organism evidence="1 2">
    <name type="scientific">Hydnum rufescens UP504</name>
    <dbReference type="NCBI Taxonomy" id="1448309"/>
    <lineage>
        <taxon>Eukaryota</taxon>
        <taxon>Fungi</taxon>
        <taxon>Dikarya</taxon>
        <taxon>Basidiomycota</taxon>
        <taxon>Agaricomycotina</taxon>
        <taxon>Agaricomycetes</taxon>
        <taxon>Cantharellales</taxon>
        <taxon>Hydnaceae</taxon>
        <taxon>Hydnum</taxon>
    </lineage>
</organism>
<sequence>VLPFPMSLLNTLATSISARATHENFIDDFAAETLKLLGFNERGTTVSTRYIIPLTICAEANRVAQMDVCLIHRPTFILLVLVKDKTLSNRTDAEAQVIAEAIAAFQFNNRKRKEHGLDPLDAMTIPAITMAGTRPTFFLVPVTLELSNAVITGQHPVIHTRVLRCATALTHLRRPITGMEDTEYRKLALKRFLAFKRLAKSHWVLILEGV</sequence>
<evidence type="ECO:0000313" key="1">
    <source>
        <dbReference type="EMBL" id="KAF9512045.1"/>
    </source>
</evidence>